<dbReference type="EMBL" id="MT144407">
    <property type="protein sequence ID" value="QJA53258.1"/>
    <property type="molecule type" value="Genomic_DNA"/>
</dbReference>
<gene>
    <name evidence="3" type="ORF">MM415A04241_0007</name>
    <name evidence="2" type="ORF">MM415B01152_0007</name>
    <name evidence="1" type="ORF">TM448A03347_0003</name>
</gene>
<accession>A0A6H2A0G9</accession>
<dbReference type="EMBL" id="MT141740">
    <property type="protein sequence ID" value="QJA69838.1"/>
    <property type="molecule type" value="Genomic_DNA"/>
</dbReference>
<evidence type="ECO:0000313" key="1">
    <source>
        <dbReference type="EMBL" id="QJA53258.1"/>
    </source>
</evidence>
<proteinExistence type="predicted"/>
<dbReference type="EMBL" id="MT141401">
    <property type="protein sequence ID" value="QJA60227.1"/>
    <property type="molecule type" value="Genomic_DNA"/>
</dbReference>
<organism evidence="1">
    <name type="scientific">viral metagenome</name>
    <dbReference type="NCBI Taxonomy" id="1070528"/>
    <lineage>
        <taxon>unclassified sequences</taxon>
        <taxon>metagenomes</taxon>
        <taxon>organismal metagenomes</taxon>
    </lineage>
</organism>
<sequence length="67" mass="7581">MTNRKQVQEALVELGIPNKFTLRTVGFSDLCRSNATVLTITAWKPSSRDDYLKVREKARELGVVLTD</sequence>
<dbReference type="AlphaFoldDB" id="A0A6H2A0G9"/>
<evidence type="ECO:0000313" key="2">
    <source>
        <dbReference type="EMBL" id="QJA60227.1"/>
    </source>
</evidence>
<evidence type="ECO:0000313" key="3">
    <source>
        <dbReference type="EMBL" id="QJA69838.1"/>
    </source>
</evidence>
<protein>
    <submittedName>
        <fullName evidence="1">Uncharacterized protein</fullName>
    </submittedName>
</protein>
<name>A0A6H2A0G9_9ZZZZ</name>
<reference evidence="1" key="1">
    <citation type="submission" date="2020-03" db="EMBL/GenBank/DDBJ databases">
        <title>The deep terrestrial virosphere.</title>
        <authorList>
            <person name="Holmfeldt K."/>
            <person name="Nilsson E."/>
            <person name="Simone D."/>
            <person name="Lopez-Fernandez M."/>
            <person name="Wu X."/>
            <person name="de Brujin I."/>
            <person name="Lundin D."/>
            <person name="Andersson A."/>
            <person name="Bertilsson S."/>
            <person name="Dopson M."/>
        </authorList>
    </citation>
    <scope>NUCLEOTIDE SEQUENCE</scope>
    <source>
        <strain evidence="3">MM415A04241</strain>
        <strain evidence="2">MM415B01152</strain>
        <strain evidence="1">TM448A03347</strain>
    </source>
</reference>